<accession>A0ABD0UBS8</accession>
<evidence type="ECO:0000313" key="2">
    <source>
        <dbReference type="EMBL" id="KAL0910225.1"/>
    </source>
</evidence>
<evidence type="ECO:0000313" key="3">
    <source>
        <dbReference type="Proteomes" id="UP001552299"/>
    </source>
</evidence>
<keyword evidence="3" id="KW-1185">Reference proteome</keyword>
<reference evidence="2 3" key="1">
    <citation type="journal article" date="2024" name="Plant Biotechnol. J.">
        <title>Dendrobium thyrsiflorum genome and its molecular insights into genes involved in important horticultural traits.</title>
        <authorList>
            <person name="Chen B."/>
            <person name="Wang J.Y."/>
            <person name="Zheng P.J."/>
            <person name="Li K.L."/>
            <person name="Liang Y.M."/>
            <person name="Chen X.F."/>
            <person name="Zhang C."/>
            <person name="Zhao X."/>
            <person name="He X."/>
            <person name="Zhang G.Q."/>
            <person name="Liu Z.J."/>
            <person name="Xu Q."/>
        </authorList>
    </citation>
    <scope>NUCLEOTIDE SEQUENCE [LARGE SCALE GENOMIC DNA]</scope>
    <source>
        <strain evidence="2">GZMU011</strain>
    </source>
</reference>
<evidence type="ECO:0000256" key="1">
    <source>
        <dbReference type="SAM" id="MobiDB-lite"/>
    </source>
</evidence>
<protein>
    <submittedName>
        <fullName evidence="2">Uncharacterized protein</fullName>
    </submittedName>
</protein>
<name>A0ABD0UBS8_DENTH</name>
<organism evidence="2 3">
    <name type="scientific">Dendrobium thyrsiflorum</name>
    <name type="common">Pinecone-like raceme dendrobium</name>
    <name type="synonym">Orchid</name>
    <dbReference type="NCBI Taxonomy" id="117978"/>
    <lineage>
        <taxon>Eukaryota</taxon>
        <taxon>Viridiplantae</taxon>
        <taxon>Streptophyta</taxon>
        <taxon>Embryophyta</taxon>
        <taxon>Tracheophyta</taxon>
        <taxon>Spermatophyta</taxon>
        <taxon>Magnoliopsida</taxon>
        <taxon>Liliopsida</taxon>
        <taxon>Asparagales</taxon>
        <taxon>Orchidaceae</taxon>
        <taxon>Epidendroideae</taxon>
        <taxon>Malaxideae</taxon>
        <taxon>Dendrobiinae</taxon>
        <taxon>Dendrobium</taxon>
    </lineage>
</organism>
<dbReference type="Proteomes" id="UP001552299">
    <property type="component" value="Unassembled WGS sequence"/>
</dbReference>
<sequence>MAVKAGNPYSVWKISAYAAATSAGVFIPGKEEMIIKMMAGGRTPLSHSTTLAATGYSEVCTNVSAHLLWRLSSEVRQHCVGFSAFTRRVKEDIGSLPLSKDSSKTKVKDEVTNMFLMVNDHLDHSNQEERTLFLRQRTAHSSSDREPLPPFPTFRKRQRTYVLFHHSPVKAENLTQCSRTRSKASRDDGQKPEEEETILALGNLVNPSQSPLT</sequence>
<dbReference type="EMBL" id="JANQDX010000016">
    <property type="protein sequence ID" value="KAL0910225.1"/>
    <property type="molecule type" value="Genomic_DNA"/>
</dbReference>
<gene>
    <name evidence="2" type="ORF">M5K25_021184</name>
</gene>
<dbReference type="AlphaFoldDB" id="A0ABD0UBS8"/>
<comment type="caution">
    <text evidence="2">The sequence shown here is derived from an EMBL/GenBank/DDBJ whole genome shotgun (WGS) entry which is preliminary data.</text>
</comment>
<feature type="region of interest" description="Disordered" evidence="1">
    <location>
        <begin position="173"/>
        <end position="213"/>
    </location>
</feature>
<proteinExistence type="predicted"/>